<name>A0ABU0GNH2_9CELL</name>
<organism evidence="3 4">
    <name type="scientific">Cellulomonas iranensis</name>
    <dbReference type="NCBI Taxonomy" id="76862"/>
    <lineage>
        <taxon>Bacteria</taxon>
        <taxon>Bacillati</taxon>
        <taxon>Actinomycetota</taxon>
        <taxon>Actinomycetes</taxon>
        <taxon>Micrococcales</taxon>
        <taxon>Cellulomonadaceae</taxon>
        <taxon>Cellulomonas</taxon>
    </lineage>
</organism>
<evidence type="ECO:0000259" key="2">
    <source>
        <dbReference type="Pfam" id="PF03795"/>
    </source>
</evidence>
<dbReference type="SUPFAM" id="SSF54909">
    <property type="entry name" value="Dimeric alpha+beta barrel"/>
    <property type="match status" value="1"/>
</dbReference>
<feature type="domain" description="YCII-related" evidence="2">
    <location>
        <begin position="5"/>
        <end position="85"/>
    </location>
</feature>
<dbReference type="Proteomes" id="UP001240250">
    <property type="component" value="Unassembled WGS sequence"/>
</dbReference>
<dbReference type="InterPro" id="IPR011008">
    <property type="entry name" value="Dimeric_a/b-barrel"/>
</dbReference>
<sequence>MTTFAVRYTYDERADVRDTVRPEHRAWLAQQADAGALLGSGPFTDGDPGALLVFRATDEAALRLLLAQDPFAREGLVAATEVRVWDVVLGPWATTV</sequence>
<dbReference type="Gene3D" id="3.30.70.1060">
    <property type="entry name" value="Dimeric alpha+beta barrel"/>
    <property type="match status" value="1"/>
</dbReference>
<proteinExistence type="inferred from homology"/>
<dbReference type="EMBL" id="JAUSVM010000001">
    <property type="protein sequence ID" value="MDQ0426916.1"/>
    <property type="molecule type" value="Genomic_DNA"/>
</dbReference>
<comment type="caution">
    <text evidence="3">The sequence shown here is derived from an EMBL/GenBank/DDBJ whole genome shotgun (WGS) entry which is preliminary data.</text>
</comment>
<protein>
    <submittedName>
        <fullName evidence="3">Uncharacterized protein YciI</fullName>
    </submittedName>
</protein>
<evidence type="ECO:0000256" key="1">
    <source>
        <dbReference type="ARBA" id="ARBA00007689"/>
    </source>
</evidence>
<comment type="similarity">
    <text evidence="1">Belongs to the YciI family.</text>
</comment>
<dbReference type="InterPro" id="IPR005545">
    <property type="entry name" value="YCII"/>
</dbReference>
<dbReference type="RefSeq" id="WP_070318966.1">
    <property type="nucleotide sequence ID" value="NZ_JAUSVM010000001.1"/>
</dbReference>
<evidence type="ECO:0000313" key="3">
    <source>
        <dbReference type="EMBL" id="MDQ0426916.1"/>
    </source>
</evidence>
<evidence type="ECO:0000313" key="4">
    <source>
        <dbReference type="Proteomes" id="UP001240250"/>
    </source>
</evidence>
<accession>A0ABU0GNH2</accession>
<reference evidence="3 4" key="1">
    <citation type="submission" date="2023-07" db="EMBL/GenBank/DDBJ databases">
        <title>Sequencing the genomes of 1000 actinobacteria strains.</title>
        <authorList>
            <person name="Klenk H.-P."/>
        </authorList>
    </citation>
    <scope>NUCLEOTIDE SEQUENCE [LARGE SCALE GENOMIC DNA]</scope>
    <source>
        <strain evidence="3 4">DSM 14785</strain>
    </source>
</reference>
<gene>
    <name evidence="3" type="ORF">JO380_003297</name>
</gene>
<dbReference type="PANTHER" id="PTHR37828">
    <property type="entry name" value="GSR2449 PROTEIN"/>
    <property type="match status" value="1"/>
</dbReference>
<keyword evidence="4" id="KW-1185">Reference proteome</keyword>
<dbReference type="Pfam" id="PF03795">
    <property type="entry name" value="YCII"/>
    <property type="match status" value="1"/>
</dbReference>
<dbReference type="PANTHER" id="PTHR37828:SF1">
    <property type="entry name" value="YCII-RELATED DOMAIN-CONTAINING PROTEIN"/>
    <property type="match status" value="1"/>
</dbReference>